<dbReference type="GO" id="GO:0031145">
    <property type="term" value="P:anaphase-promoting complex-dependent catabolic process"/>
    <property type="evidence" value="ECO:0007669"/>
    <property type="project" value="TreeGrafter"/>
</dbReference>
<dbReference type="InterPro" id="IPR033010">
    <property type="entry name" value="Cdc20/Fizzy"/>
</dbReference>
<dbReference type="PANTHER" id="PTHR19918:SF8">
    <property type="entry name" value="FI02843P"/>
    <property type="match status" value="1"/>
</dbReference>
<evidence type="ECO:0000313" key="8">
    <source>
        <dbReference type="EMBL" id="KAK7045406.1"/>
    </source>
</evidence>
<evidence type="ECO:0000256" key="2">
    <source>
        <dbReference type="ARBA" id="ARBA00022618"/>
    </source>
</evidence>
<evidence type="ECO:0000256" key="6">
    <source>
        <dbReference type="PROSITE-ProRule" id="PRU00221"/>
    </source>
</evidence>
<accession>A0AAW0D4L0</accession>
<gene>
    <name evidence="8" type="ORF">VNI00_007659</name>
</gene>
<evidence type="ECO:0000256" key="5">
    <source>
        <dbReference type="ARBA" id="ARBA00023306"/>
    </source>
</evidence>
<dbReference type="Proteomes" id="UP001383192">
    <property type="component" value="Unassembled WGS sequence"/>
</dbReference>
<dbReference type="PROSITE" id="PS50294">
    <property type="entry name" value="WD_REPEATS_REGION"/>
    <property type="match status" value="1"/>
</dbReference>
<feature type="repeat" description="WD" evidence="6">
    <location>
        <begin position="308"/>
        <end position="340"/>
    </location>
</feature>
<comment type="caution">
    <text evidence="8">The sequence shown here is derived from an EMBL/GenBank/DDBJ whole genome shotgun (WGS) entry which is preliminary data.</text>
</comment>
<evidence type="ECO:0000313" key="9">
    <source>
        <dbReference type="Proteomes" id="UP001383192"/>
    </source>
</evidence>
<dbReference type="PROSITE" id="PS00678">
    <property type="entry name" value="WD_REPEATS_1"/>
    <property type="match status" value="1"/>
</dbReference>
<keyword evidence="2" id="KW-0132">Cell division</keyword>
<keyword evidence="5" id="KW-0131">Cell cycle</keyword>
<name>A0AAW0D4L0_9AGAR</name>
<sequence length="526" mass="58774">MAEPGPATNRLKRQHSMTADDDETLFSDRKKTRYEACPRPCLTPEYETLQLGLLSARSPSARALDSPRSAALDSDVKRRDAELAVAIGRRVERGRSMSIAPYPERDIFLDREAVSEIKEKRGMFSPRALTRSVSVSSISTSYSYAAPKLEPPKLTDNSASYHLAATKTVIDFSLPSDDTADSYLPMACSLTNVLFFPRGNRVHFKNLQVQNSEDITQLLKLQEKHGDARIIECGGIEQSNRIALSTSTGYILLWDVTEKKQVMSWHTNAGAMAWNGQVLVVGEVKGTVRFFDTRISPTKKMKGEARKLIRHQSRITRMKWNENKKFLATADDSGTVHCWDDRQRIPLDVGEFVQRRKKIQHDTAITALAWCPWQPKFLGTGDANGTVRLWNIDPNDNRANALTHHTVHTGARVNGIHFSSYCKEMITVHGDASPNPPWTSNPLVESFPTNAANSIVAHTFPNPRHIKTLAVSDKTVAGSVMNANGTKIITAVPAEGKMKLWDAWVKPPPVKRQPSLMEQQAHRSMR</sequence>
<organism evidence="8 9">
    <name type="scientific">Paramarasmius palmivorus</name>
    <dbReference type="NCBI Taxonomy" id="297713"/>
    <lineage>
        <taxon>Eukaryota</taxon>
        <taxon>Fungi</taxon>
        <taxon>Dikarya</taxon>
        <taxon>Basidiomycota</taxon>
        <taxon>Agaricomycotina</taxon>
        <taxon>Agaricomycetes</taxon>
        <taxon>Agaricomycetidae</taxon>
        <taxon>Agaricales</taxon>
        <taxon>Marasmiineae</taxon>
        <taxon>Marasmiaceae</taxon>
        <taxon>Paramarasmius</taxon>
    </lineage>
</organism>
<dbReference type="Pfam" id="PF00400">
    <property type="entry name" value="WD40"/>
    <property type="match status" value="2"/>
</dbReference>
<reference evidence="8 9" key="1">
    <citation type="submission" date="2024-01" db="EMBL/GenBank/DDBJ databases">
        <title>A draft genome for a cacao thread blight-causing isolate of Paramarasmius palmivorus.</title>
        <authorList>
            <person name="Baruah I.K."/>
            <person name="Bukari Y."/>
            <person name="Amoako-Attah I."/>
            <person name="Meinhardt L.W."/>
            <person name="Bailey B.A."/>
            <person name="Cohen S.P."/>
        </authorList>
    </citation>
    <scope>NUCLEOTIDE SEQUENCE [LARGE SCALE GENOMIC DNA]</scope>
    <source>
        <strain evidence="8 9">GH-12</strain>
    </source>
</reference>
<dbReference type="PANTHER" id="PTHR19918">
    <property type="entry name" value="CELL DIVISION CYCLE 20 CDC20 FIZZY -RELATED"/>
    <property type="match status" value="1"/>
</dbReference>
<dbReference type="GO" id="GO:0010997">
    <property type="term" value="F:anaphase-promoting complex binding"/>
    <property type="evidence" value="ECO:0007669"/>
    <property type="project" value="InterPro"/>
</dbReference>
<dbReference type="SUPFAM" id="SSF50978">
    <property type="entry name" value="WD40 repeat-like"/>
    <property type="match status" value="1"/>
</dbReference>
<keyword evidence="3" id="KW-0677">Repeat</keyword>
<dbReference type="GO" id="GO:0051301">
    <property type="term" value="P:cell division"/>
    <property type="evidence" value="ECO:0007669"/>
    <property type="project" value="UniProtKB-KW"/>
</dbReference>
<keyword evidence="1 6" id="KW-0853">WD repeat</keyword>
<dbReference type="InterPro" id="IPR001680">
    <property type="entry name" value="WD40_rpt"/>
</dbReference>
<dbReference type="InterPro" id="IPR036322">
    <property type="entry name" value="WD40_repeat_dom_sf"/>
</dbReference>
<dbReference type="PROSITE" id="PS50082">
    <property type="entry name" value="WD_REPEATS_2"/>
    <property type="match status" value="2"/>
</dbReference>
<feature type="region of interest" description="Disordered" evidence="7">
    <location>
        <begin position="1"/>
        <end position="26"/>
    </location>
</feature>
<dbReference type="GO" id="GO:0005680">
    <property type="term" value="C:anaphase-promoting complex"/>
    <property type="evidence" value="ECO:0007669"/>
    <property type="project" value="TreeGrafter"/>
</dbReference>
<keyword evidence="9" id="KW-1185">Reference proteome</keyword>
<dbReference type="GO" id="GO:1905786">
    <property type="term" value="P:positive regulation of anaphase-promoting complex-dependent catabolic process"/>
    <property type="evidence" value="ECO:0007669"/>
    <property type="project" value="TreeGrafter"/>
</dbReference>
<proteinExistence type="predicted"/>
<dbReference type="AlphaFoldDB" id="A0AAW0D4L0"/>
<evidence type="ECO:0008006" key="10">
    <source>
        <dbReference type="Google" id="ProtNLM"/>
    </source>
</evidence>
<dbReference type="SMART" id="SM00320">
    <property type="entry name" value="WD40"/>
    <property type="match status" value="4"/>
</dbReference>
<evidence type="ECO:0000256" key="1">
    <source>
        <dbReference type="ARBA" id="ARBA00022574"/>
    </source>
</evidence>
<dbReference type="InterPro" id="IPR015943">
    <property type="entry name" value="WD40/YVTN_repeat-like_dom_sf"/>
</dbReference>
<feature type="repeat" description="WD" evidence="6">
    <location>
        <begin position="358"/>
        <end position="400"/>
    </location>
</feature>
<keyword evidence="4" id="KW-0498">Mitosis</keyword>
<evidence type="ECO:0000256" key="7">
    <source>
        <dbReference type="SAM" id="MobiDB-lite"/>
    </source>
</evidence>
<dbReference type="GO" id="GO:1990757">
    <property type="term" value="F:ubiquitin ligase activator activity"/>
    <property type="evidence" value="ECO:0007669"/>
    <property type="project" value="TreeGrafter"/>
</dbReference>
<protein>
    <recommendedName>
        <fullName evidence="10">WD40 repeat-like protein</fullName>
    </recommendedName>
</protein>
<evidence type="ECO:0000256" key="4">
    <source>
        <dbReference type="ARBA" id="ARBA00022776"/>
    </source>
</evidence>
<dbReference type="Gene3D" id="2.130.10.10">
    <property type="entry name" value="YVTN repeat-like/Quinoprotein amine dehydrogenase"/>
    <property type="match status" value="1"/>
</dbReference>
<dbReference type="EMBL" id="JAYKXP010000025">
    <property type="protein sequence ID" value="KAK7045406.1"/>
    <property type="molecule type" value="Genomic_DNA"/>
</dbReference>
<evidence type="ECO:0000256" key="3">
    <source>
        <dbReference type="ARBA" id="ARBA00022737"/>
    </source>
</evidence>
<dbReference type="InterPro" id="IPR019775">
    <property type="entry name" value="WD40_repeat_CS"/>
</dbReference>